<evidence type="ECO:0000313" key="4">
    <source>
        <dbReference type="EMBL" id="TDZ18704.1"/>
    </source>
</evidence>
<comment type="caution">
    <text evidence="4">The sequence shown here is derived from an EMBL/GenBank/DDBJ whole genome shotgun (WGS) entry which is preliminary data.</text>
</comment>
<evidence type="ECO:0000256" key="1">
    <source>
        <dbReference type="SAM" id="Coils"/>
    </source>
</evidence>
<feature type="region of interest" description="Disordered" evidence="2">
    <location>
        <begin position="267"/>
        <end position="328"/>
    </location>
</feature>
<keyword evidence="3" id="KW-1133">Transmembrane helix</keyword>
<feature type="compositionally biased region" description="Polar residues" evidence="2">
    <location>
        <begin position="316"/>
        <end position="325"/>
    </location>
</feature>
<reference evidence="5" key="2">
    <citation type="journal article" date="2019" name="Mol. Plant Microbe Interact.">
        <title>Genome sequence resources for four phytopathogenic fungi from the Colletotrichum orbiculare species complex.</title>
        <authorList>
            <person name="Gan P."/>
            <person name="Tsushima A."/>
            <person name="Narusaka M."/>
            <person name="Narusaka Y."/>
            <person name="Takano Y."/>
            <person name="Kubo Y."/>
            <person name="Shirasu K."/>
        </authorList>
    </citation>
    <scope>GENOME REANNOTATION</scope>
    <source>
        <strain evidence="5">104-T / ATCC 96160 / CBS 514.97 / LARS 414 / MAFF 240422</strain>
    </source>
</reference>
<dbReference type="EMBL" id="AMCV02000022">
    <property type="protein sequence ID" value="TDZ18704.1"/>
    <property type="molecule type" value="Genomic_DNA"/>
</dbReference>
<feature type="compositionally biased region" description="Basic and acidic residues" evidence="2">
    <location>
        <begin position="289"/>
        <end position="305"/>
    </location>
</feature>
<dbReference type="AlphaFoldDB" id="A0A484FMI5"/>
<gene>
    <name evidence="4" type="ORF">Cob_v008139</name>
</gene>
<feature type="transmembrane region" description="Helical" evidence="3">
    <location>
        <begin position="727"/>
        <end position="747"/>
    </location>
</feature>
<organism evidence="4 5">
    <name type="scientific">Colletotrichum orbiculare (strain 104-T / ATCC 96160 / CBS 514.97 / LARS 414 / MAFF 240422)</name>
    <name type="common">Cucumber anthracnose fungus</name>
    <name type="synonym">Colletotrichum lagenarium</name>
    <dbReference type="NCBI Taxonomy" id="1213857"/>
    <lineage>
        <taxon>Eukaryota</taxon>
        <taxon>Fungi</taxon>
        <taxon>Dikarya</taxon>
        <taxon>Ascomycota</taxon>
        <taxon>Pezizomycotina</taxon>
        <taxon>Sordariomycetes</taxon>
        <taxon>Hypocreomycetidae</taxon>
        <taxon>Glomerellales</taxon>
        <taxon>Glomerellaceae</taxon>
        <taxon>Colletotrichum</taxon>
        <taxon>Colletotrichum orbiculare species complex</taxon>
    </lineage>
</organism>
<name>A0A484FMI5_COLOR</name>
<keyword evidence="3" id="KW-0812">Transmembrane</keyword>
<keyword evidence="1" id="KW-0175">Coiled coil</keyword>
<protein>
    <submittedName>
        <fullName evidence="4">Uncharacterized protein</fullName>
    </submittedName>
</protein>
<evidence type="ECO:0000313" key="5">
    <source>
        <dbReference type="Proteomes" id="UP000014480"/>
    </source>
</evidence>
<reference evidence="5" key="1">
    <citation type="journal article" date="2013" name="New Phytol.">
        <title>Comparative genomic and transcriptomic analyses reveal the hemibiotrophic stage shift of Colletotrichum fungi.</title>
        <authorList>
            <person name="Gan P."/>
            <person name="Ikeda K."/>
            <person name="Irieda H."/>
            <person name="Narusaka M."/>
            <person name="O'Connell R.J."/>
            <person name="Narusaka Y."/>
            <person name="Takano Y."/>
            <person name="Kubo Y."/>
            <person name="Shirasu K."/>
        </authorList>
    </citation>
    <scope>NUCLEOTIDE SEQUENCE [LARGE SCALE GENOMIC DNA]</scope>
    <source>
        <strain evidence="5">104-T / ATCC 96160 / CBS 514.97 / LARS 414 / MAFF 240422</strain>
    </source>
</reference>
<keyword evidence="3" id="KW-0472">Membrane</keyword>
<feature type="coiled-coil region" evidence="1">
    <location>
        <begin position="484"/>
        <end position="518"/>
    </location>
</feature>
<evidence type="ECO:0000256" key="3">
    <source>
        <dbReference type="SAM" id="Phobius"/>
    </source>
</evidence>
<sequence>MYRRQELENRFFLEGDMDTLVAEHQAAIAHYNTCANEFNELSDLVEGMKDTMQEQMDHAEAELAKMGPNGTYAKLFEEQMDKYRKETEKMFKEKYETDMERIATEMVQAIKKRKREYDDKEEAVEAKRLKLEKEQEELDSLRALLMAESTRQKASDTLDGKDHPEKDSNSAGDRTLMAGEKTVAQHGGGGHGVEDAMEMASHSAATMVTPARSYAESIEAQADTDKSHMEELLLPKFSEPDFELIYHHDASRSGMVQYHIVDGELCGPNSVEGESGSDHAADSAINSGSDHEDLSKKTFDIKNGTKDSGMTGHTPAHTSVDTNPNKAPGKAVMEHVPCSAKEITKAAAEECIELEAKCYIDAYVKNYIKKSIKQHIKNAVKEQIKESVDRHVRECLKEYMQPSKAGSGIDSNKGFKALPKKPLKMSSTQSIESISIHPEALDMEYLQACHCSSNSGSQDCCCSLYSGSASNLDSQMTPCTDEAVLDLEQQVDRLKEENKDLEERLERCQLENFRLTERHQEPPQDHQYFNSNDSATASLDSTIQNHETPIDYSDNQHVTDGYPQVTNTQEDLNREPSRLRNEVRRLAEENRRLYRALRNRLQSTDLGARILEVSRLPNDSPSDAPSRLMTAFERIRATNRRRLNEAAALRQQQPAMATSAAAVVQAQPTTSNSISTSTSTTNTNTAAVAAINQDIEKVRADIAQRAENMRARRQRYQELEGSIWKDIFFASLPVLCCLLLAVFLGAIEVSTEQ</sequence>
<feature type="compositionally biased region" description="Basic and acidic residues" evidence="2">
    <location>
        <begin position="150"/>
        <end position="168"/>
    </location>
</feature>
<accession>A0A484FMI5</accession>
<evidence type="ECO:0000256" key="2">
    <source>
        <dbReference type="SAM" id="MobiDB-lite"/>
    </source>
</evidence>
<proteinExistence type="predicted"/>
<dbReference type="Proteomes" id="UP000014480">
    <property type="component" value="Unassembled WGS sequence"/>
</dbReference>
<feature type="region of interest" description="Disordered" evidence="2">
    <location>
        <begin position="149"/>
        <end position="176"/>
    </location>
</feature>
<keyword evidence="5" id="KW-1185">Reference proteome</keyword>